<proteinExistence type="predicted"/>
<protein>
    <submittedName>
        <fullName evidence="1">Uncharacterized protein</fullName>
    </submittedName>
</protein>
<geneLocation type="plasmid" evidence="1">
    <name>pQBR57</name>
</geneLocation>
<sequence length="175" mass="19843">MDLIALCKYLEATQDHLGVESERYGGGFRAIVAHRSATDFLFDMLEGDDFQGTETQAFLGDNPLFPSAHGATPQEALQKLDAKIGLLYQFEPSPSGYKWIAKRRFVLKAQYDTEPGEERGWYDVSWSDIVQDLRSNKLYYYEDAKSKCGDSVRRDLHALVSFKYEGEFASLADFA</sequence>
<reference evidence="1" key="1">
    <citation type="submission" date="2014-12" db="EMBL/GenBank/DDBJ databases">
        <authorList>
            <person name="Hall J."/>
        </authorList>
    </citation>
    <scope>NUCLEOTIDE SEQUENCE [LARGE SCALE GENOMIC DNA]</scope>
    <source>
        <strain evidence="1">SBW25</strain>
        <plasmid evidence="1">pQBR57</plasmid>
    </source>
</reference>
<gene>
    <name evidence="1" type="ORF">PQBR57_0385</name>
</gene>
<name>A0A0G4E5N7_PSEFS</name>
<dbReference type="RefSeq" id="WP_192963495.1">
    <property type="nucleotide sequence ID" value="NZ_LN713926.1"/>
</dbReference>
<dbReference type="EMBL" id="LN713926">
    <property type="protein sequence ID" value="CEK42338.1"/>
    <property type="molecule type" value="Genomic_DNA"/>
</dbReference>
<evidence type="ECO:0000313" key="1">
    <source>
        <dbReference type="EMBL" id="CEK42338.1"/>
    </source>
</evidence>
<reference evidence="1" key="2">
    <citation type="submission" date="2015-06" db="EMBL/GenBank/DDBJ databases">
        <title>Environmentally co-occuring mercury resistance plasmids are genetically and phenotypically diverse and confer variable context-dependent fitness effects.</title>
        <authorList>
            <person name="Hall J.P.J."/>
            <person name="Harrison E."/>
            <person name="Lilley A.K."/>
            <person name="Paterson S."/>
            <person name="Spiers A.J."/>
            <person name="Brockhurst M.A."/>
        </authorList>
    </citation>
    <scope>NUCLEOTIDE SEQUENCE [LARGE SCALE GENOMIC DNA]</scope>
    <source>
        <strain evidence="1">SBW25</strain>
        <plasmid evidence="1">pQBR57</plasmid>
    </source>
</reference>
<dbReference type="AlphaFoldDB" id="A0A0G4E5N7"/>
<organism evidence="1">
    <name type="scientific">Pseudomonas fluorescens (strain SBW25)</name>
    <dbReference type="NCBI Taxonomy" id="216595"/>
    <lineage>
        <taxon>Bacteria</taxon>
        <taxon>Pseudomonadati</taxon>
        <taxon>Pseudomonadota</taxon>
        <taxon>Gammaproteobacteria</taxon>
        <taxon>Pseudomonadales</taxon>
        <taxon>Pseudomonadaceae</taxon>
        <taxon>Pseudomonas</taxon>
    </lineage>
</organism>
<accession>A0A0G4E5N7</accession>
<keyword evidence="1" id="KW-0614">Plasmid</keyword>